<dbReference type="Proteomes" id="UP001249851">
    <property type="component" value="Unassembled WGS sequence"/>
</dbReference>
<protein>
    <submittedName>
        <fullName evidence="2">RNA-directed DNA polymerase from mobile element jockey</fullName>
    </submittedName>
</protein>
<dbReference type="InterPro" id="IPR000477">
    <property type="entry name" value="RT_dom"/>
</dbReference>
<dbReference type="InterPro" id="IPR005135">
    <property type="entry name" value="Endo/exonuclease/phosphatase"/>
</dbReference>
<keyword evidence="2" id="KW-0548">Nucleotidyltransferase</keyword>
<dbReference type="Gene3D" id="3.60.10.10">
    <property type="entry name" value="Endonuclease/exonuclease/phosphatase"/>
    <property type="match status" value="1"/>
</dbReference>
<gene>
    <name evidence="2" type="ORF">P5673_018087</name>
</gene>
<organism evidence="2 3">
    <name type="scientific">Acropora cervicornis</name>
    <name type="common">Staghorn coral</name>
    <dbReference type="NCBI Taxonomy" id="6130"/>
    <lineage>
        <taxon>Eukaryota</taxon>
        <taxon>Metazoa</taxon>
        <taxon>Cnidaria</taxon>
        <taxon>Anthozoa</taxon>
        <taxon>Hexacorallia</taxon>
        <taxon>Scleractinia</taxon>
        <taxon>Astrocoeniina</taxon>
        <taxon>Acroporidae</taxon>
        <taxon>Acropora</taxon>
    </lineage>
</organism>
<comment type="caution">
    <text evidence="2">The sequence shown here is derived from an EMBL/GenBank/DDBJ whole genome shotgun (WGS) entry which is preliminary data.</text>
</comment>
<sequence>MKGFKIAFLNICSLTCHYDELCVFMEDRAIDILGLNETRLDNTIADSQFDIEGYDILRRDRNRNGGRVAFHVAHSLTYVNRQDLLSHEDLEILTVEIKKPKSKPFLVTAWYRPPDSKVEIFDKFESYLLKLDQEDKGSIIMGDTNCNLLSQSFDHKAEHLKFITETYQYIQLIDQPTRITSSTRTLIDHIFTNKPNIMTNHGILHVGISDHSLIYATHKHNTLKADPIIIESRQFKNFDSDAFIEDIKETPFHFASLMDDPNEMWDVWKSLLLEVINKHAPMRKRKVKSKSSPWITAELRRKMRKRDFLKNQAVKQNSHQAWNDYKKARNEVNASIREARVTYFNDSIKKHSGNLKETWNVINSSLGRKPKMTVINELIDEGKVFVQKEDIAEQMNNHFCSLGSKLASCIPDTASQPEDFLARTDLNFCFRPVNVGYILNLISNLKPSVSCGLDNISSRLLKFCSPYISDSICDIINHVLVTGIFPDDWKKAKVHPIFKSDERNIPSNYRPISILPAISKIIERIMHSQLLEYFQAGNLLTESQSGFRPNHSTSTALISAVNLWLANMDAGKLNGSVFIDLKKAFDTVDHNILLRKLYCYGVDGNALQLLKSYLTDRTQRCYVNGVLSTEQYVSCGIPQGSILGPLLFIIYINDFPKCLRHTTPGMFADDTYITTADEEISTIECSLNSDLIAVHNWLKRNKLSCNTSKTCYMTIGSRQNLANAKFMNLELDDRPIEHKPSTKLLGVHIDEMLTWDNQIKHISSKVSNGLRMLYLARKLTDNQETLKTIYYSLVQPYFDYCDAVWGDCSKTRADKLQKLQNRAARIITRADYSIRSSDVLNTLEWSNLEERRKRHLLVTMFKIFNDDCPTYLREQFHRTSEIHDYNLRGSNYDLQLPLPKTDFLKRSFSYRGAIAWKQLSNDTGEMGDLTSFKLAIS</sequence>
<dbReference type="CDD" id="cd01650">
    <property type="entry name" value="RT_nLTR_like"/>
    <property type="match status" value="1"/>
</dbReference>
<keyword evidence="3" id="KW-1185">Reference proteome</keyword>
<dbReference type="AlphaFoldDB" id="A0AAD9QDM4"/>
<keyword evidence="2" id="KW-0808">Transferase</keyword>
<dbReference type="GO" id="GO:0003964">
    <property type="term" value="F:RNA-directed DNA polymerase activity"/>
    <property type="evidence" value="ECO:0007669"/>
    <property type="project" value="UniProtKB-KW"/>
</dbReference>
<name>A0AAD9QDM4_ACRCE</name>
<dbReference type="InterPro" id="IPR043502">
    <property type="entry name" value="DNA/RNA_pol_sf"/>
</dbReference>
<keyword evidence="2" id="KW-0695">RNA-directed DNA polymerase</keyword>
<dbReference type="PROSITE" id="PS50878">
    <property type="entry name" value="RT_POL"/>
    <property type="match status" value="1"/>
</dbReference>
<proteinExistence type="predicted"/>
<dbReference type="Pfam" id="PF00078">
    <property type="entry name" value="RVT_1"/>
    <property type="match status" value="1"/>
</dbReference>
<dbReference type="SUPFAM" id="SSF56219">
    <property type="entry name" value="DNase I-like"/>
    <property type="match status" value="1"/>
</dbReference>
<evidence type="ECO:0000313" key="3">
    <source>
        <dbReference type="Proteomes" id="UP001249851"/>
    </source>
</evidence>
<accession>A0AAD9QDM4</accession>
<dbReference type="EMBL" id="JARQWQ010000040">
    <property type="protein sequence ID" value="KAK2559452.1"/>
    <property type="molecule type" value="Genomic_DNA"/>
</dbReference>
<evidence type="ECO:0000313" key="2">
    <source>
        <dbReference type="EMBL" id="KAK2559452.1"/>
    </source>
</evidence>
<dbReference type="Pfam" id="PF03372">
    <property type="entry name" value="Exo_endo_phos"/>
    <property type="match status" value="1"/>
</dbReference>
<dbReference type="InterPro" id="IPR036691">
    <property type="entry name" value="Endo/exonu/phosph_ase_sf"/>
</dbReference>
<reference evidence="2" key="2">
    <citation type="journal article" date="2023" name="Science">
        <title>Genomic signatures of disease resistance in endangered staghorn corals.</title>
        <authorList>
            <person name="Vollmer S.V."/>
            <person name="Selwyn J.D."/>
            <person name="Despard B.A."/>
            <person name="Roesel C.L."/>
        </authorList>
    </citation>
    <scope>NUCLEOTIDE SEQUENCE</scope>
    <source>
        <strain evidence="2">K2</strain>
    </source>
</reference>
<feature type="domain" description="Reverse transcriptase" evidence="1">
    <location>
        <begin position="478"/>
        <end position="749"/>
    </location>
</feature>
<reference evidence="2" key="1">
    <citation type="journal article" date="2023" name="G3 (Bethesda)">
        <title>Whole genome assembly and annotation of the endangered Caribbean coral Acropora cervicornis.</title>
        <authorList>
            <person name="Selwyn J.D."/>
            <person name="Vollmer S.V."/>
        </authorList>
    </citation>
    <scope>NUCLEOTIDE SEQUENCE</scope>
    <source>
        <strain evidence="2">K2</strain>
    </source>
</reference>
<dbReference type="SUPFAM" id="SSF56672">
    <property type="entry name" value="DNA/RNA polymerases"/>
    <property type="match status" value="1"/>
</dbReference>
<dbReference type="PANTHER" id="PTHR33332">
    <property type="entry name" value="REVERSE TRANSCRIPTASE DOMAIN-CONTAINING PROTEIN"/>
    <property type="match status" value="1"/>
</dbReference>
<evidence type="ECO:0000259" key="1">
    <source>
        <dbReference type="PROSITE" id="PS50878"/>
    </source>
</evidence>